<name>A0A917CHV8_9GAMM</name>
<comment type="caution">
    <text evidence="2">The sequence shown here is derived from an EMBL/GenBank/DDBJ whole genome shotgun (WGS) entry which is preliminary data.</text>
</comment>
<gene>
    <name evidence="2" type="ORF">GCM10010960_05300</name>
</gene>
<evidence type="ECO:0000313" key="2">
    <source>
        <dbReference type="EMBL" id="GGF86241.1"/>
    </source>
</evidence>
<dbReference type="CDD" id="cd04647">
    <property type="entry name" value="LbH_MAT_like"/>
    <property type="match status" value="1"/>
</dbReference>
<dbReference type="SUPFAM" id="SSF51161">
    <property type="entry name" value="Trimeric LpxA-like enzymes"/>
    <property type="match status" value="1"/>
</dbReference>
<protein>
    <recommendedName>
        <fullName evidence="1">Acetyltransferase</fullName>
        <ecNumber evidence="1">2.3.1.-</ecNumber>
    </recommendedName>
</protein>
<dbReference type="PANTHER" id="PTHR43017">
    <property type="entry name" value="GALACTOSIDE O-ACETYLTRANSFERASE"/>
    <property type="match status" value="1"/>
</dbReference>
<dbReference type="PANTHER" id="PTHR43017:SF1">
    <property type="entry name" value="ACETYLTRANSFERASE YJL218W-RELATED"/>
    <property type="match status" value="1"/>
</dbReference>
<sequence length="236" mass="26417">MIKNILNSLSYRYAKSSSSRYVKWLRKRGCLIGDRVEFHGLSDISIDTTRPSLVEIGNDVIFTRGVTLLTHGYDWFVLRNIFDEVIASSGKVKIGNNVFLGARCIILKSVSIGDNVIIGAGSVVTRDVPSNSVAVGNPARVVMPIQEYYKKRKTEYVDEALAYAKSIKESLGRQPVPADFWEEFPLFLRPDESVEGVPIEKQLGGSVEFYRKNNIPIFKDFSDFLDKAGVGSKNDR</sequence>
<proteinExistence type="inferred from homology"/>
<dbReference type="EMBL" id="BMFO01000001">
    <property type="protein sequence ID" value="GGF86241.1"/>
    <property type="molecule type" value="Genomic_DNA"/>
</dbReference>
<keyword evidence="1" id="KW-0012">Acyltransferase</keyword>
<dbReference type="AlphaFoldDB" id="A0A917CHV8"/>
<dbReference type="GO" id="GO:0008870">
    <property type="term" value="F:galactoside O-acetyltransferase activity"/>
    <property type="evidence" value="ECO:0007669"/>
    <property type="project" value="TreeGrafter"/>
</dbReference>
<dbReference type="EC" id="2.3.1.-" evidence="1"/>
<accession>A0A917CHV8</accession>
<reference evidence="2" key="2">
    <citation type="submission" date="2020-09" db="EMBL/GenBank/DDBJ databases">
        <authorList>
            <person name="Sun Q."/>
            <person name="Zhou Y."/>
        </authorList>
    </citation>
    <scope>NUCLEOTIDE SEQUENCE</scope>
    <source>
        <strain evidence="2">CGMCC 1.12726</strain>
    </source>
</reference>
<keyword evidence="1" id="KW-0808">Transferase</keyword>
<dbReference type="InterPro" id="IPR001451">
    <property type="entry name" value="Hexapep"/>
</dbReference>
<dbReference type="InterPro" id="IPR011004">
    <property type="entry name" value="Trimer_LpxA-like_sf"/>
</dbReference>
<dbReference type="InterPro" id="IPR039369">
    <property type="entry name" value="LacA-like"/>
</dbReference>
<keyword evidence="3" id="KW-1185">Reference proteome</keyword>
<comment type="similarity">
    <text evidence="1">Belongs to the transferase hexapeptide repeat family.</text>
</comment>
<organism evidence="2 3">
    <name type="scientific">Arenimonas maotaiensis</name>
    <dbReference type="NCBI Taxonomy" id="1446479"/>
    <lineage>
        <taxon>Bacteria</taxon>
        <taxon>Pseudomonadati</taxon>
        <taxon>Pseudomonadota</taxon>
        <taxon>Gammaproteobacteria</taxon>
        <taxon>Lysobacterales</taxon>
        <taxon>Lysobacteraceae</taxon>
        <taxon>Arenimonas</taxon>
    </lineage>
</organism>
<evidence type="ECO:0000313" key="3">
    <source>
        <dbReference type="Proteomes" id="UP000632858"/>
    </source>
</evidence>
<dbReference type="Gene3D" id="2.160.10.10">
    <property type="entry name" value="Hexapeptide repeat proteins"/>
    <property type="match status" value="1"/>
</dbReference>
<reference evidence="2" key="1">
    <citation type="journal article" date="2014" name="Int. J. Syst. Evol. Microbiol.">
        <title>Complete genome sequence of Corynebacterium casei LMG S-19264T (=DSM 44701T), isolated from a smear-ripened cheese.</title>
        <authorList>
            <consortium name="US DOE Joint Genome Institute (JGI-PGF)"/>
            <person name="Walter F."/>
            <person name="Albersmeier A."/>
            <person name="Kalinowski J."/>
            <person name="Ruckert C."/>
        </authorList>
    </citation>
    <scope>NUCLEOTIDE SEQUENCE</scope>
    <source>
        <strain evidence="2">CGMCC 1.12726</strain>
    </source>
</reference>
<dbReference type="Proteomes" id="UP000632858">
    <property type="component" value="Unassembled WGS sequence"/>
</dbReference>
<dbReference type="Pfam" id="PF14602">
    <property type="entry name" value="Hexapep_2"/>
    <property type="match status" value="1"/>
</dbReference>
<evidence type="ECO:0000256" key="1">
    <source>
        <dbReference type="RuleBase" id="RU367021"/>
    </source>
</evidence>